<gene>
    <name evidence="2" type="ORF">HERI1096_LOCUS37064</name>
</gene>
<dbReference type="InterPro" id="IPR013320">
    <property type="entry name" value="ConA-like_dom_sf"/>
</dbReference>
<sequence>MHIKCTWGTCIEHIHTHMHAHSPHMHARLRTHNQNDVTGQVQSGSTRRLVFAFTGWKEPTMPEGCGRALVIPRDLTLLGSDLMVAPIPEVAVLRVPASHLVARAAASGSGAIAAGSQVEVQLLCRIGAAPWPTTGKTGIRTLSTADGTQYTEIGYDWATQHFYVDHSHCCSATPRALLQTAPLPVANLGSSLNMTVYVDGGLIESFLKGKVITPLVAPDPLAALPEARVTTVLETSGGVTCSVESWQLAY</sequence>
<reference evidence="2" key="1">
    <citation type="submission" date="2021-01" db="EMBL/GenBank/DDBJ databases">
        <authorList>
            <person name="Corre E."/>
            <person name="Pelletier E."/>
            <person name="Niang G."/>
            <person name="Scheremetjew M."/>
            <person name="Finn R."/>
            <person name="Kale V."/>
            <person name="Holt S."/>
            <person name="Cochrane G."/>
            <person name="Meng A."/>
            <person name="Brown T."/>
            <person name="Cohen L."/>
        </authorList>
    </citation>
    <scope>NUCLEOTIDE SEQUENCE</scope>
    <source>
        <strain evidence="2">CCMP281</strain>
    </source>
</reference>
<accession>A0A7S3BX93</accession>
<feature type="domain" description="Glycosyl hydrolase family 32 C-terminal" evidence="1">
    <location>
        <begin position="109"/>
        <end position="222"/>
    </location>
</feature>
<dbReference type="EMBL" id="HBHX01066998">
    <property type="protein sequence ID" value="CAE0147838.1"/>
    <property type="molecule type" value="Transcribed_RNA"/>
</dbReference>
<dbReference type="Gene3D" id="2.60.120.560">
    <property type="entry name" value="Exo-inulinase, domain 1"/>
    <property type="match status" value="1"/>
</dbReference>
<organism evidence="2">
    <name type="scientific">Haptolina ericina</name>
    <dbReference type="NCBI Taxonomy" id="156174"/>
    <lineage>
        <taxon>Eukaryota</taxon>
        <taxon>Haptista</taxon>
        <taxon>Haptophyta</taxon>
        <taxon>Prymnesiophyceae</taxon>
        <taxon>Prymnesiales</taxon>
        <taxon>Prymnesiaceae</taxon>
        <taxon>Haptolina</taxon>
    </lineage>
</organism>
<name>A0A7S3BX93_9EUKA</name>
<evidence type="ECO:0000259" key="1">
    <source>
        <dbReference type="Pfam" id="PF08244"/>
    </source>
</evidence>
<dbReference type="InterPro" id="IPR013189">
    <property type="entry name" value="Glyco_hydro_32_C"/>
</dbReference>
<protein>
    <recommendedName>
        <fullName evidence="1">Glycosyl hydrolase family 32 C-terminal domain-containing protein</fullName>
    </recommendedName>
</protein>
<dbReference type="Pfam" id="PF08244">
    <property type="entry name" value="Glyco_hydro_32C"/>
    <property type="match status" value="1"/>
</dbReference>
<evidence type="ECO:0000313" key="2">
    <source>
        <dbReference type="EMBL" id="CAE0147838.1"/>
    </source>
</evidence>
<dbReference type="AlphaFoldDB" id="A0A7S3BX93"/>
<dbReference type="SUPFAM" id="SSF49899">
    <property type="entry name" value="Concanavalin A-like lectins/glucanases"/>
    <property type="match status" value="1"/>
</dbReference>
<proteinExistence type="predicted"/>